<dbReference type="SUPFAM" id="SSF51161">
    <property type="entry name" value="Trimeric LpxA-like enzymes"/>
    <property type="match status" value="1"/>
</dbReference>
<dbReference type="InterPro" id="IPR018357">
    <property type="entry name" value="Hexapep_transf_CS"/>
</dbReference>
<dbReference type="AlphaFoldDB" id="A0A1Q5PCK8"/>
<evidence type="ECO:0000256" key="6">
    <source>
        <dbReference type="PIRSR" id="PIRSR620019-2"/>
    </source>
</evidence>
<dbReference type="Pfam" id="PF17836">
    <property type="entry name" value="PglD_N"/>
    <property type="match status" value="1"/>
</dbReference>
<proteinExistence type="inferred from homology"/>
<evidence type="ECO:0000256" key="1">
    <source>
        <dbReference type="ARBA" id="ARBA00007274"/>
    </source>
</evidence>
<gene>
    <name evidence="8" type="ORF">A3841_15970</name>
</gene>
<feature type="domain" description="PglD N-terminal" evidence="7">
    <location>
        <begin position="5"/>
        <end position="81"/>
    </location>
</feature>
<dbReference type="RefSeq" id="WP_073851977.1">
    <property type="nucleotide sequence ID" value="NZ_LVWA01000005.1"/>
</dbReference>
<dbReference type="InterPro" id="IPR020019">
    <property type="entry name" value="AcTrfase_PglD-like"/>
</dbReference>
<dbReference type="EMBL" id="LVWA01000005">
    <property type="protein sequence ID" value="OKL39872.1"/>
    <property type="molecule type" value="Genomic_DNA"/>
</dbReference>
<feature type="active site" description="Proton acceptor" evidence="5">
    <location>
        <position position="137"/>
    </location>
</feature>
<dbReference type="InterPro" id="IPR050179">
    <property type="entry name" value="Trans_hexapeptide_repeat"/>
</dbReference>
<dbReference type="OrthoDB" id="708224at2"/>
<dbReference type="PANTHER" id="PTHR43300">
    <property type="entry name" value="ACETYLTRANSFERASE"/>
    <property type="match status" value="1"/>
</dbReference>
<evidence type="ECO:0000259" key="7">
    <source>
        <dbReference type="Pfam" id="PF17836"/>
    </source>
</evidence>
<evidence type="ECO:0000256" key="5">
    <source>
        <dbReference type="PIRSR" id="PIRSR620019-1"/>
    </source>
</evidence>
<accession>A0A1Q5PCK8</accession>
<feature type="binding site" evidence="6">
    <location>
        <position position="146"/>
    </location>
    <ligand>
        <name>acetyl-CoA</name>
        <dbReference type="ChEBI" id="CHEBI:57288"/>
    </ligand>
</feature>
<evidence type="ECO:0000313" key="8">
    <source>
        <dbReference type="EMBL" id="OKL39872.1"/>
    </source>
</evidence>
<organism evidence="8 9">
    <name type="scientific">Pontibacter flavimaris</name>
    <dbReference type="NCBI Taxonomy" id="1797110"/>
    <lineage>
        <taxon>Bacteria</taxon>
        <taxon>Pseudomonadati</taxon>
        <taxon>Bacteroidota</taxon>
        <taxon>Cytophagia</taxon>
        <taxon>Cytophagales</taxon>
        <taxon>Hymenobacteraceae</taxon>
        <taxon>Pontibacter</taxon>
    </lineage>
</organism>
<keyword evidence="3" id="KW-0677">Repeat</keyword>
<dbReference type="InterPro" id="IPR041561">
    <property type="entry name" value="PglD_N"/>
</dbReference>
<feature type="site" description="Increases basicity of active site His" evidence="5">
    <location>
        <position position="138"/>
    </location>
</feature>
<dbReference type="PANTHER" id="PTHR43300:SF7">
    <property type="entry name" value="UDP-N-ACETYLBACILLOSAMINE N-ACETYLTRANSFERASE"/>
    <property type="match status" value="1"/>
</dbReference>
<comment type="caution">
    <text evidence="8">The sequence shown here is derived from an EMBL/GenBank/DDBJ whole genome shotgun (WGS) entry which is preliminary data.</text>
</comment>
<feature type="binding site" evidence="6">
    <location>
        <position position="70"/>
    </location>
    <ligand>
        <name>substrate</name>
    </ligand>
</feature>
<dbReference type="Proteomes" id="UP000186551">
    <property type="component" value="Unassembled WGS sequence"/>
</dbReference>
<feature type="binding site" evidence="6">
    <location>
        <begin position="10"/>
        <end position="12"/>
    </location>
    <ligand>
        <name>substrate</name>
    </ligand>
</feature>
<keyword evidence="4" id="KW-0012">Acyltransferase</keyword>
<evidence type="ECO:0000256" key="4">
    <source>
        <dbReference type="ARBA" id="ARBA00023315"/>
    </source>
</evidence>
<dbReference type="STRING" id="1797110.A3841_15970"/>
<dbReference type="CDD" id="cd03360">
    <property type="entry name" value="LbH_AT_putative"/>
    <property type="match status" value="1"/>
</dbReference>
<dbReference type="Pfam" id="PF00132">
    <property type="entry name" value="Hexapep"/>
    <property type="match status" value="2"/>
</dbReference>
<sequence>MNQFALFGYSGHAFVIADAIKMMGDDMIGYYDRAEAKVDPFNLKYLGDEKDEVALDKIKDSGASFFVSIGDNSIRKTLIRHLIEKGFVTTSVIHPTSIFSTLATIGAGSFVAAGAIINPLAKIGVGAIINTGAIVEHECRIGDYVHIAPGAVLAGSVHVGDGSFIGANAVVKHGVKIGSNVIIGAGSVVLKDIAMSQTWVGNPAKRLG</sequence>
<name>A0A1Q5PCK8_9BACT</name>
<dbReference type="InterPro" id="IPR011004">
    <property type="entry name" value="Trimer_LpxA-like_sf"/>
</dbReference>
<evidence type="ECO:0000313" key="9">
    <source>
        <dbReference type="Proteomes" id="UP000186551"/>
    </source>
</evidence>
<dbReference type="PROSITE" id="PS00101">
    <property type="entry name" value="HEXAPEP_TRANSFERASES"/>
    <property type="match status" value="1"/>
</dbReference>
<evidence type="ECO:0000256" key="2">
    <source>
        <dbReference type="ARBA" id="ARBA00022679"/>
    </source>
</evidence>
<keyword evidence="9" id="KW-1185">Reference proteome</keyword>
<protein>
    <submittedName>
        <fullName evidence="8">N-acetylneuraminate synthase</fullName>
    </submittedName>
</protein>
<dbReference type="NCBIfam" id="TIGR03570">
    <property type="entry name" value="NeuD_NnaD"/>
    <property type="match status" value="1"/>
</dbReference>
<keyword evidence="2" id="KW-0808">Transferase</keyword>
<dbReference type="GO" id="GO:0016746">
    <property type="term" value="F:acyltransferase activity"/>
    <property type="evidence" value="ECO:0007669"/>
    <property type="project" value="UniProtKB-KW"/>
</dbReference>
<dbReference type="Gene3D" id="2.160.10.10">
    <property type="entry name" value="Hexapeptide repeat proteins"/>
    <property type="match status" value="1"/>
</dbReference>
<reference evidence="8 9" key="1">
    <citation type="submission" date="2016-03" db="EMBL/GenBank/DDBJ databases">
        <title>Genome sequence of Pontibacter sp. nov., of the family cytophagaceae, isolated from marine sediment of the Yellow Sea, China.</title>
        <authorList>
            <person name="Zhang G."/>
            <person name="Zhang R."/>
        </authorList>
    </citation>
    <scope>NUCLEOTIDE SEQUENCE [LARGE SCALE GENOMIC DNA]</scope>
    <source>
        <strain evidence="8 9">S10-8</strain>
    </source>
</reference>
<dbReference type="InterPro" id="IPR001451">
    <property type="entry name" value="Hexapep"/>
</dbReference>
<comment type="similarity">
    <text evidence="1">Belongs to the transferase hexapeptide repeat family.</text>
</comment>
<evidence type="ECO:0000256" key="3">
    <source>
        <dbReference type="ARBA" id="ARBA00022737"/>
    </source>
</evidence>
<dbReference type="Gene3D" id="3.40.50.20">
    <property type="match status" value="1"/>
</dbReference>